<keyword evidence="1" id="KW-1133">Transmembrane helix</keyword>
<comment type="caution">
    <text evidence="2">The sequence shown here is derived from an EMBL/GenBank/DDBJ whole genome shotgun (WGS) entry which is preliminary data.</text>
</comment>
<evidence type="ECO:0000256" key="1">
    <source>
        <dbReference type="SAM" id="Phobius"/>
    </source>
</evidence>
<keyword evidence="1" id="KW-0472">Membrane</keyword>
<reference evidence="2 3" key="1">
    <citation type="submission" date="2023-02" db="EMBL/GenBank/DDBJ databases">
        <title>LHISI_Scaffold_Assembly.</title>
        <authorList>
            <person name="Stuart O.P."/>
            <person name="Cleave R."/>
            <person name="Magrath M.J.L."/>
            <person name="Mikheyev A.S."/>
        </authorList>
    </citation>
    <scope>NUCLEOTIDE SEQUENCE [LARGE SCALE GENOMIC DNA]</scope>
    <source>
        <strain evidence="2">Daus_M_001</strain>
        <tissue evidence="2">Leg muscle</tissue>
    </source>
</reference>
<dbReference type="Proteomes" id="UP001159363">
    <property type="component" value="Chromosome 13"/>
</dbReference>
<keyword evidence="3" id="KW-1185">Reference proteome</keyword>
<organism evidence="2 3">
    <name type="scientific">Dryococelus australis</name>
    <dbReference type="NCBI Taxonomy" id="614101"/>
    <lineage>
        <taxon>Eukaryota</taxon>
        <taxon>Metazoa</taxon>
        <taxon>Ecdysozoa</taxon>
        <taxon>Arthropoda</taxon>
        <taxon>Hexapoda</taxon>
        <taxon>Insecta</taxon>
        <taxon>Pterygota</taxon>
        <taxon>Neoptera</taxon>
        <taxon>Polyneoptera</taxon>
        <taxon>Phasmatodea</taxon>
        <taxon>Verophasmatodea</taxon>
        <taxon>Anareolatae</taxon>
        <taxon>Phasmatidae</taxon>
        <taxon>Eurycanthinae</taxon>
        <taxon>Dryococelus</taxon>
    </lineage>
</organism>
<gene>
    <name evidence="2" type="ORF">PR048_030425</name>
</gene>
<evidence type="ECO:0000313" key="2">
    <source>
        <dbReference type="EMBL" id="KAJ8868884.1"/>
    </source>
</evidence>
<proteinExistence type="predicted"/>
<evidence type="ECO:0000313" key="3">
    <source>
        <dbReference type="Proteomes" id="UP001159363"/>
    </source>
</evidence>
<dbReference type="PANTHER" id="PTHR37162">
    <property type="entry name" value="HAT FAMILY DIMERISATION DOMAINCONTAINING PROTEIN-RELATED"/>
    <property type="match status" value="1"/>
</dbReference>
<sequence length="196" mass="22061">MYIDDGQILLPLCGLGVLLLLLHPAIPLGALSSCMFCSATLPTFPTKPKKQYFQIFREFYKQDFPCILKSDKGHKFAFCSICCCNFIIACDVKNDITNHLKCSKHVINIKSAEQNKKKSVSVNFFVVVVAQTVSLLISCWNIIFLLSESARAVPLFKKMFPRSEVGKRYDCGRTKTSAIMQEMAEDTCRNVVDSLQ</sequence>
<feature type="transmembrane region" description="Helical" evidence="1">
    <location>
        <begin position="124"/>
        <end position="147"/>
    </location>
</feature>
<protein>
    <submittedName>
        <fullName evidence="2">Uncharacterized protein</fullName>
    </submittedName>
</protein>
<dbReference type="EMBL" id="JARBHB010000014">
    <property type="protein sequence ID" value="KAJ8868884.1"/>
    <property type="molecule type" value="Genomic_DNA"/>
</dbReference>
<dbReference type="PANTHER" id="PTHR37162:SF10">
    <property type="entry name" value="DUF4371 DOMAIN-CONTAINING PROTEIN"/>
    <property type="match status" value="1"/>
</dbReference>
<accession>A0ABQ9G8Y4</accession>
<keyword evidence="1" id="KW-0812">Transmembrane</keyword>
<name>A0ABQ9G8Y4_9NEOP</name>